<dbReference type="HOGENOM" id="CLU_1945847_0_0_5"/>
<name>D8JQF0_HYPDA</name>
<feature type="signal peptide" evidence="1">
    <location>
        <begin position="1"/>
        <end position="22"/>
    </location>
</feature>
<feature type="chain" id="PRO_5003116204" evidence="1">
    <location>
        <begin position="23"/>
        <end position="129"/>
    </location>
</feature>
<keyword evidence="1" id="KW-0732">Signal</keyword>
<evidence type="ECO:0000313" key="3">
    <source>
        <dbReference type="Proteomes" id="UP000002033"/>
    </source>
</evidence>
<proteinExistence type="predicted"/>
<evidence type="ECO:0000256" key="1">
    <source>
        <dbReference type="SAM" id="SignalP"/>
    </source>
</evidence>
<dbReference type="Proteomes" id="UP000002033">
    <property type="component" value="Chromosome"/>
</dbReference>
<gene>
    <name evidence="2" type="ordered locus">Hden_2105</name>
</gene>
<keyword evidence="3" id="KW-1185">Reference proteome</keyword>
<sequence precursor="true">MTTFAKLASVALISGLAMLSGAAGASADQPAAYHVKPLKGITFAVGSKRAVGYYTSDDHACRLTLLLSDAYSGDEKSFSEPVRVNLTIAEGASGSVDALDGSAVFRCAKGAGSLTMQLVQKIAYNASAK</sequence>
<protein>
    <submittedName>
        <fullName evidence="2">Uncharacterized protein</fullName>
    </submittedName>
</protein>
<reference evidence="3" key="1">
    <citation type="journal article" date="2011" name="J. Bacteriol.">
        <title>Genome sequences of eight morphologically diverse alphaproteobacteria.</title>
        <authorList>
            <consortium name="US DOE Joint Genome Institute"/>
            <person name="Brown P.J."/>
            <person name="Kysela D.T."/>
            <person name="Buechlein A."/>
            <person name="Hemmerich C."/>
            <person name="Brun Y.V."/>
        </authorList>
    </citation>
    <scope>NUCLEOTIDE SEQUENCE [LARGE SCALE GENOMIC DNA]</scope>
    <source>
        <strain evidence="3">ATCC 51888 / DSM 1869 / NCIB 11706 / TK 0415</strain>
    </source>
</reference>
<evidence type="ECO:0000313" key="2">
    <source>
        <dbReference type="EMBL" id="ADJ23904.1"/>
    </source>
</evidence>
<accession>D8JQF0</accession>
<dbReference type="EMBL" id="CP002083">
    <property type="protein sequence ID" value="ADJ23904.1"/>
    <property type="molecule type" value="Genomic_DNA"/>
</dbReference>
<dbReference type="RefSeq" id="WP_013216063.1">
    <property type="nucleotide sequence ID" value="NC_014313.1"/>
</dbReference>
<dbReference type="OrthoDB" id="8449336at2"/>
<dbReference type="KEGG" id="hdn:Hden_2105"/>
<organism evidence="2 3">
    <name type="scientific">Hyphomicrobium denitrificans (strain ATCC 51888 / DSM 1869 / NCIMB 11706 / TK 0415)</name>
    <dbReference type="NCBI Taxonomy" id="582899"/>
    <lineage>
        <taxon>Bacteria</taxon>
        <taxon>Pseudomonadati</taxon>
        <taxon>Pseudomonadota</taxon>
        <taxon>Alphaproteobacteria</taxon>
        <taxon>Hyphomicrobiales</taxon>
        <taxon>Hyphomicrobiaceae</taxon>
        <taxon>Hyphomicrobium</taxon>
    </lineage>
</organism>
<dbReference type="AlphaFoldDB" id="D8JQF0"/>